<reference evidence="1 2" key="1">
    <citation type="submission" date="2016-10" db="EMBL/GenBank/DDBJ databases">
        <authorList>
            <person name="de Groot N.N."/>
        </authorList>
    </citation>
    <scope>NUCLEOTIDE SEQUENCE [LARGE SCALE GENOMIC DNA]</scope>
    <source>
        <strain evidence="1 2">DSM 43019</strain>
    </source>
</reference>
<dbReference type="AlphaFoldDB" id="A0A1I2G0H3"/>
<name>A0A1I2G0H3_9ACTN</name>
<gene>
    <name evidence="1" type="ORF">SAMN05421541_106121</name>
</gene>
<dbReference type="EMBL" id="FONV01000006">
    <property type="protein sequence ID" value="SFF11194.1"/>
    <property type="molecule type" value="Genomic_DNA"/>
</dbReference>
<evidence type="ECO:0000313" key="2">
    <source>
        <dbReference type="Proteomes" id="UP000199645"/>
    </source>
</evidence>
<keyword evidence="2" id="KW-1185">Reference proteome</keyword>
<protein>
    <submittedName>
        <fullName evidence="1">Uncharacterized protein</fullName>
    </submittedName>
</protein>
<organism evidence="1 2">
    <name type="scientific">Actinoplanes philippinensis</name>
    <dbReference type="NCBI Taxonomy" id="35752"/>
    <lineage>
        <taxon>Bacteria</taxon>
        <taxon>Bacillati</taxon>
        <taxon>Actinomycetota</taxon>
        <taxon>Actinomycetes</taxon>
        <taxon>Micromonosporales</taxon>
        <taxon>Micromonosporaceae</taxon>
        <taxon>Actinoplanes</taxon>
    </lineage>
</organism>
<evidence type="ECO:0000313" key="1">
    <source>
        <dbReference type="EMBL" id="SFF11194.1"/>
    </source>
</evidence>
<dbReference type="Proteomes" id="UP000199645">
    <property type="component" value="Unassembled WGS sequence"/>
</dbReference>
<accession>A0A1I2G0H3</accession>
<dbReference type="STRING" id="35752.SAMN05421541_106121"/>
<proteinExistence type="predicted"/>
<sequence length="137" mass="15064">MYERGIVTIFEKATREKFRYPSAKGLLTTEQLWELPLTAKSGFSLDDVAKAVNAELKAVDTESFVATEANPAKATLETKLEVVKHVIAVRIAEEQAAKAAAAKKLEKEKLIAVLGRKQDAVLENLTEAELLARINNL</sequence>